<feature type="compositionally biased region" description="Polar residues" evidence="1">
    <location>
        <begin position="90"/>
        <end position="108"/>
    </location>
</feature>
<feature type="compositionally biased region" description="Polar residues" evidence="1">
    <location>
        <begin position="371"/>
        <end position="391"/>
    </location>
</feature>
<gene>
    <name evidence="2" type="ORF">ABL78_2303</name>
</gene>
<feature type="compositionally biased region" description="Low complexity" evidence="1">
    <location>
        <begin position="1220"/>
        <end position="1234"/>
    </location>
</feature>
<feature type="region of interest" description="Disordered" evidence="1">
    <location>
        <begin position="681"/>
        <end position="741"/>
    </location>
</feature>
<dbReference type="OrthoDB" id="267655at2759"/>
<feature type="compositionally biased region" description="Low complexity" evidence="1">
    <location>
        <begin position="726"/>
        <end position="741"/>
    </location>
</feature>
<reference evidence="2 3" key="1">
    <citation type="journal article" date="2015" name="PLoS Pathog.">
        <title>Leptomonas seymouri: Adaptations to the Dixenous Life Cycle Analyzed by Genome Sequencing, Transcriptome Profiling and Co-infection with Leishmania donovani.</title>
        <authorList>
            <person name="Kraeva N."/>
            <person name="Butenko A."/>
            <person name="Hlavacova J."/>
            <person name="Kostygov A."/>
            <person name="Myskova J."/>
            <person name="Grybchuk D."/>
            <person name="Lestinova T."/>
            <person name="Votypka J."/>
            <person name="Volf P."/>
            <person name="Opperdoes F."/>
            <person name="Flegontov P."/>
            <person name="Lukes J."/>
            <person name="Yurchenko V."/>
        </authorList>
    </citation>
    <scope>NUCLEOTIDE SEQUENCE [LARGE SCALE GENOMIC DNA]</scope>
    <source>
        <strain evidence="2 3">ATCC 30220</strain>
    </source>
</reference>
<feature type="region of interest" description="Disordered" evidence="1">
    <location>
        <begin position="995"/>
        <end position="1089"/>
    </location>
</feature>
<feature type="compositionally biased region" description="Low complexity" evidence="1">
    <location>
        <begin position="466"/>
        <end position="480"/>
    </location>
</feature>
<feature type="region of interest" description="Disordered" evidence="1">
    <location>
        <begin position="159"/>
        <end position="184"/>
    </location>
</feature>
<feature type="compositionally biased region" description="Low complexity" evidence="1">
    <location>
        <begin position="879"/>
        <end position="893"/>
    </location>
</feature>
<evidence type="ECO:0000313" key="3">
    <source>
        <dbReference type="Proteomes" id="UP000038009"/>
    </source>
</evidence>
<keyword evidence="3" id="KW-1185">Reference proteome</keyword>
<name>A0A0N1PE98_LEPSE</name>
<feature type="compositionally biased region" description="Basic and acidic residues" evidence="1">
    <location>
        <begin position="1426"/>
        <end position="1439"/>
    </location>
</feature>
<feature type="region of interest" description="Disordered" evidence="1">
    <location>
        <begin position="1521"/>
        <end position="1601"/>
    </location>
</feature>
<feature type="compositionally biased region" description="Low complexity" evidence="1">
    <location>
        <begin position="1353"/>
        <end position="1373"/>
    </location>
</feature>
<protein>
    <submittedName>
        <fullName evidence="2">Hemagglutinin-like protein</fullName>
    </submittedName>
</protein>
<feature type="region of interest" description="Disordered" evidence="1">
    <location>
        <begin position="1413"/>
        <end position="1444"/>
    </location>
</feature>
<feature type="region of interest" description="Disordered" evidence="1">
    <location>
        <begin position="1875"/>
        <end position="1940"/>
    </location>
</feature>
<feature type="compositionally biased region" description="Polar residues" evidence="1">
    <location>
        <begin position="1887"/>
        <end position="1902"/>
    </location>
</feature>
<dbReference type="OMA" id="KAHERAN"/>
<feature type="compositionally biased region" description="Polar residues" evidence="1">
    <location>
        <begin position="1956"/>
        <end position="1965"/>
    </location>
</feature>
<evidence type="ECO:0000256" key="1">
    <source>
        <dbReference type="SAM" id="MobiDB-lite"/>
    </source>
</evidence>
<feature type="region of interest" description="Disordered" evidence="1">
    <location>
        <begin position="443"/>
        <end position="480"/>
    </location>
</feature>
<feature type="region of interest" description="Disordered" evidence="1">
    <location>
        <begin position="1342"/>
        <end position="1376"/>
    </location>
</feature>
<feature type="compositionally biased region" description="Polar residues" evidence="1">
    <location>
        <begin position="700"/>
        <end position="710"/>
    </location>
</feature>
<dbReference type="EMBL" id="LJSK01000046">
    <property type="protein sequence ID" value="KPI88570.1"/>
    <property type="molecule type" value="Genomic_DNA"/>
</dbReference>
<feature type="compositionally biased region" description="Polar residues" evidence="1">
    <location>
        <begin position="1184"/>
        <end position="1219"/>
    </location>
</feature>
<comment type="caution">
    <text evidence="2">The sequence shown here is derived from an EMBL/GenBank/DDBJ whole genome shotgun (WGS) entry which is preliminary data.</text>
</comment>
<feature type="compositionally biased region" description="Basic and acidic residues" evidence="1">
    <location>
        <begin position="2111"/>
        <end position="2124"/>
    </location>
</feature>
<feature type="region of interest" description="Disordered" evidence="1">
    <location>
        <begin position="793"/>
        <end position="826"/>
    </location>
</feature>
<feature type="compositionally biased region" description="Polar residues" evidence="1">
    <location>
        <begin position="1845"/>
        <end position="1861"/>
    </location>
</feature>
<feature type="region of interest" description="Disordered" evidence="1">
    <location>
        <begin position="1280"/>
        <end position="1303"/>
    </location>
</feature>
<organism evidence="2 3">
    <name type="scientific">Leptomonas seymouri</name>
    <dbReference type="NCBI Taxonomy" id="5684"/>
    <lineage>
        <taxon>Eukaryota</taxon>
        <taxon>Discoba</taxon>
        <taxon>Euglenozoa</taxon>
        <taxon>Kinetoplastea</taxon>
        <taxon>Metakinetoplastina</taxon>
        <taxon>Trypanosomatida</taxon>
        <taxon>Trypanosomatidae</taxon>
        <taxon>Leishmaniinae</taxon>
        <taxon>Leptomonas</taxon>
    </lineage>
</organism>
<feature type="region of interest" description="Disordered" evidence="1">
    <location>
        <begin position="2105"/>
        <end position="2124"/>
    </location>
</feature>
<accession>A0A0N1PE98</accession>
<feature type="region of interest" description="Disordered" evidence="1">
    <location>
        <begin position="1182"/>
        <end position="1265"/>
    </location>
</feature>
<sequence length="2124" mass="221704">MSEQTAAAQNADSRCIANAFFGKTDASVATQSQRCRRTSHQRLCPESPPKSSSAALNVANDSPAHLPVEMSGAGACNSHGEERAGGCDAHNTSNVQPTQHSVVDSNSSRSHDMGSLISEKATTASASQKDRVTRAAEGGRGGAHLSACSRALKDEACSGPAKRWSSSQSSATPERPGETITGKAAVVQRTTDSRSFPNALCMKDSLTSSHFFGGDNVGGEGGSISNGNTVANACEYAPSHMSFPLSAEERLDVQCVYQTYRERSTTAASTQEGFVTALRELYAKAHERANTTAPFVSCPSLTAPELLQKAEMCFGTVRFREIMDSVSGGASASAGDTAAARAPFTLQDALGLSGVLKFEFTPPIFVERIGSDSSPRGTPQRSKQRPTATRGSSDEDGIAAEGSSTHASHPSGVSPVALPLAAGRRMFPHAPKSSLSAEASLTSGSAGTCFSPSPPRAASRKAGTRSPNSPAALSTAPPPTAAMDQAAATLACAPCSEANLGAAAPPSLFITSKADEAKHKPLARRGTGVACHRKVAPLAPSSACKCRSDSALLRDATVRAYMVRKAFAELTDGCSGAHRCVGFERLAEVLRLFELGLNPAAMWRVCGGVRQGKEGNTEGVQIDYTTFERLIEAGLRCPLGAEHHSHDQKGHAKCSAGAGQGEDTAPAVLYLLMSTEPSSVHAAGATPVLPRSGGDGHPGNTVSDTTSQQGNYGGNDPPTLGLATGSASHRTVSRSVSTSSLAASITSLTRSSSDTDDAYPAIAAHGSAIAVLCREMRSRLRAAVFHGADGNAEGKHLETASQPGERIRHKDSPSLNPPSPPFTTSSPAVLAAAASNLSPPLAARSADASVGVSSLSPCVEASEGSQSSHAAAGNEVYHTSPSAPRSSTPAETSLSDQSGPGASKSQFLSPAKRLPAELKTQQPQQREHCYDHQADYQQPPAFLALHSMPSREALQQWQHDILPPSVAAQRTAPYLLVPASTTTANALAIPSDHVGAGEASQRGHHRHSNNSNAASAGAGGDASMRPHSPQGSQPSGYRTLPLCGATQVVAHRPSRHAPRTTAATNGPIHQRSSKSCKAVSPASGSPTNLFRRRTPRWERIVALSPYYTPQSKPPLQRYSNGNNTGVYAHLAGAVRMPWRQRRLVNEEPFQSPAQQPLLHGLPRTASPVVGARSPTLQLRHLSSLAPQRSSRSPYAPSTDSLASFTTHTVPHQMHQPKQPSTTTDATSASDGSSSLQLQIHSPQRRERQQSSALRSHQSSDVRHPLQQKEQLSAVGVPAQVRCGAPPSHHPPNRSAGSTASPYPYTPTVSLQQLRRTWVLAELSDLFMEHEVLTNRLAALKRPAASRAPGQPMPQRLSSALSSSPSPRSSQTRQQEAEECEAALRAISRLIHCYLMELAVLGISVDDNSMRAEGNGDTASCPISSDAGERRDAKPEEVRAPKGGGYSADVIAANSQASFAATPGAACRSISSLSDVACNPMQAPPMLLQREITTSVPGESKSEASRAVVGSFPSRYVSTVLSSLKSDPLSSPKAISRSADKVEVPSSVDGRTGGEDEGGRYAGLPSRPPHGSSTISEPTVCCPQRSEDSNFNSNQSSYSPTSLSMHASTVLPGGCSMNSGRKQRPPMLATLALSGTRARAGRSPSFSMSDSSKLLAMCNEDAETVTRSSCELSANDGAKASKTSTLLPGVNAVSTGRVASGACSKSLIVTATTTVATQRAPSTDKHNSVSTVLSNPAAHSSVDLPPLRTLSCSPPMMQPLASSFATSVSTTPTSLSSTAMTGATQDLHGYPSPLTATTTPATALECEGMYDDDSPSPRANVYLEWAVTQLEKRQHLQRQCSGGGDISSNGERSTRITSTNGRNTHMKSLMSLHSNSSSAVHNGHAHSTMPTCPRTTSPTNGSWPVSRAGFGSGLRARSQTGANRSTASSGRAMPNSLSASKQSSEIGLAAILTNRQSSSLPTQCTTESDDRPSHIPSSVTTLTDESPLLGYSVGERAALLRRSVATGESLRSHNGSAMVGHLKVISLGSSGISQVSGISAPLDFLASTTGSASAQSRTGGLIQRLGHSSTTHRATRSATRQYGGSENIRSYSAFEKTVSSSLPAGFSGSMFPKRDADGNVIHEGD</sequence>
<proteinExistence type="predicted"/>
<feature type="region of interest" description="Disordered" evidence="1">
    <location>
        <begin position="367"/>
        <end position="416"/>
    </location>
</feature>
<evidence type="ECO:0000313" key="2">
    <source>
        <dbReference type="EMBL" id="KPI88570.1"/>
    </source>
</evidence>
<feature type="compositionally biased region" description="Polar residues" evidence="1">
    <location>
        <begin position="1916"/>
        <end position="1940"/>
    </location>
</feature>
<dbReference type="Proteomes" id="UP000038009">
    <property type="component" value="Unassembled WGS sequence"/>
</dbReference>
<feature type="compositionally biased region" description="Low complexity" evidence="1">
    <location>
        <begin position="1521"/>
        <end position="1532"/>
    </location>
</feature>
<feature type="region of interest" description="Disordered" evidence="1">
    <location>
        <begin position="859"/>
        <end position="907"/>
    </location>
</feature>
<dbReference type="VEuPathDB" id="TriTrypDB:Lsey_0046_0060"/>
<feature type="region of interest" description="Disordered" evidence="1">
    <location>
        <begin position="1838"/>
        <end position="1861"/>
    </location>
</feature>
<feature type="compositionally biased region" description="Polar residues" evidence="1">
    <location>
        <begin position="1588"/>
        <end position="1601"/>
    </location>
</feature>
<feature type="region of interest" description="Disordered" evidence="1">
    <location>
        <begin position="64"/>
        <end position="143"/>
    </location>
</feature>
<feature type="compositionally biased region" description="Polar residues" evidence="1">
    <location>
        <begin position="894"/>
        <end position="907"/>
    </location>
</feature>
<feature type="region of interest" description="Disordered" evidence="1">
    <location>
        <begin position="1956"/>
        <end position="1979"/>
    </location>
</feature>
<feature type="compositionally biased region" description="Polar residues" evidence="1">
    <location>
        <begin position="1294"/>
        <end position="1303"/>
    </location>
</feature>